<accession>A0A182XC10</accession>
<dbReference type="EnsemblMetazoa" id="AQUA007358-RA">
    <property type="protein sequence ID" value="AQUA007358-PA"/>
    <property type="gene ID" value="AQUA007358"/>
</dbReference>
<name>A0A182XC10_ANOQN</name>
<dbReference type="Pfam" id="PF10441">
    <property type="entry name" value="Urb2"/>
    <property type="match status" value="1"/>
</dbReference>
<sequence>MDLKAKILEHLADPKRDFIGNLTYGMKLWKSPSFYYMSKYDIVFNFFLDNVVSYFSTIKRLDRVEFDACWQTINSFLLLPCPANALPATIARRLKQCLKSLHEQANERREQLLETFLIVAFDGKYKNFYKFDYQAYGSVLCLALEYYKTCLLQAGSIGKEVEERIVDRIFADIKIYAKSAAGSSSWKSAFESFLTPLAEVVLLLEERGVMRREELLALFEQHYFTPDSVSKYNRTEPGSAQQQSGLFMGSFDVQKIPLHVIALLMEGFVRAYRDLKLEVLLFLKYFLQNVFVESKRSILADSRQVYALTKCVFRLLRKYFIMVDQQLMVDFNFTDILTEQLKRQLELLCATSETAMRDFLELICTINEYNPLVLEHSIVDIILRVMFTRKGPETLRSYQTMLMSTVSMFMKLNKSENLCDELFMKLSDYLEENELEEVLRELRKGSGTGKRKNEHVSPNKTPAKKVRLSNGSAVQPNGAVSDPTDTVYWQVLFTEQGNSTEAKLRAVQQRAQVQHNCWPELTFAWPDADGRLGETMKEYTKQLLTKRSLSYWKKFMILLTELLELAEEPSEGTLFQIELALCWMCYFFSGNTLIEHSNLFWPRLVSSMQEFDQLLGTIGRKLLPEGKHLDKQLYGAFLNVVYYYGNYRMMVLYYRPDSIEESNYEQLYGYLGEPEWRMIEQHVPAKDIPLLNRVLLQKLRLSYFMQERRECSEDAEREQKSHVKRHRMVGRILNDKTGVRFRPLLLDRSTNVWFLGLMDREQQRHVASLLLDRSYCPLEDVHHILAEVASDHDLLEVFLLGAYGKMADLLASVGDSGATLNDLSFETLLEQEEAAIVPQLRKRLEQCASKRDAETITLPEPIVDGLGHLLDVLDEIRIDSYEQGKKSLLVAAHLLLLAHLMNACNAQQMAERFKGQLIRFMLLGTATSMSALVSVETLFQLFGVSPVVIILLQQLVEHLTEQTFGELKSILANFSPASNKHFELLLLIHNFEQRNLPRSRKSPVAVEERIAFLDDMVRAIDKYLLQQDKRKQRKKDAEGFNLAVKACLTTIRHKAERQVEMDDALRDHVLGYIKQAMKVFTHNADMLLTRALILKDYLQLEPATVSAIEEKCWQTFLTLMQDRTAAKEQPQEMAQNEENPSVSKSDEQLKRIETIITALVAHFTEEQYAEKLNLLNRIEFTASHEQQGSTAQPLKTTLAVFSILSKKGLPSTVSKETCKVFVRSFAAVVARDLMGLCVLSHHLRDAELLDTVLECFGTIIGNRKLALFPALLDYVLQFLSAISIGKRTSIQTDGEQAAFFKLHRAMGQVMYGLLQARSMYVASRLPSYMHVYEALLGALICYKGDAALGKSLTSFEILTISDLLLPLQRIVNIACKKLQKQLYLLAPYVLGQILHTIVQCKRATTEHNRIASNVHSVCFSLIAIYDSHAPSYLLRTLDESSRLLFTDITKRYERRTERFNSHKVRGKSH</sequence>
<feature type="domain" description="Nucleolar 27S pre-rRNA processing Urb2/Npa2 C-terminal" evidence="2">
    <location>
        <begin position="1252"/>
        <end position="1454"/>
    </location>
</feature>
<organism evidence="3 4">
    <name type="scientific">Anopheles quadriannulatus</name>
    <name type="common">Mosquito</name>
    <dbReference type="NCBI Taxonomy" id="34691"/>
    <lineage>
        <taxon>Eukaryota</taxon>
        <taxon>Metazoa</taxon>
        <taxon>Ecdysozoa</taxon>
        <taxon>Arthropoda</taxon>
        <taxon>Hexapoda</taxon>
        <taxon>Insecta</taxon>
        <taxon>Pterygota</taxon>
        <taxon>Neoptera</taxon>
        <taxon>Endopterygota</taxon>
        <taxon>Diptera</taxon>
        <taxon>Nematocera</taxon>
        <taxon>Culicoidea</taxon>
        <taxon>Culicidae</taxon>
        <taxon>Anophelinae</taxon>
        <taxon>Anopheles</taxon>
    </lineage>
</organism>
<dbReference type="InterPro" id="IPR018849">
    <property type="entry name" value="Urb2/Npa2_C"/>
</dbReference>
<feature type="region of interest" description="Disordered" evidence="1">
    <location>
        <begin position="1125"/>
        <end position="1146"/>
    </location>
</feature>
<evidence type="ECO:0000313" key="3">
    <source>
        <dbReference type="EnsemblMetazoa" id="AQUA007358-PA"/>
    </source>
</evidence>
<feature type="region of interest" description="Disordered" evidence="1">
    <location>
        <begin position="444"/>
        <end position="479"/>
    </location>
</feature>
<feature type="compositionally biased region" description="Polar residues" evidence="1">
    <location>
        <begin position="1132"/>
        <end position="1143"/>
    </location>
</feature>
<evidence type="ECO:0000256" key="1">
    <source>
        <dbReference type="SAM" id="MobiDB-lite"/>
    </source>
</evidence>
<dbReference type="VEuPathDB" id="VectorBase:AQUA007358"/>
<evidence type="ECO:0000313" key="4">
    <source>
        <dbReference type="Proteomes" id="UP000076407"/>
    </source>
</evidence>
<reference evidence="3" key="1">
    <citation type="submission" date="2020-05" db="UniProtKB">
        <authorList>
            <consortium name="EnsemblMetazoa"/>
        </authorList>
    </citation>
    <scope>IDENTIFICATION</scope>
    <source>
        <strain evidence="3">SANGQUA</strain>
    </source>
</reference>
<dbReference type="STRING" id="34691.A0A182XC10"/>
<protein>
    <submittedName>
        <fullName evidence="3">Urb2 domain-containing protein</fullName>
    </submittedName>
</protein>
<dbReference type="Proteomes" id="UP000076407">
    <property type="component" value="Unassembled WGS sequence"/>
</dbReference>
<proteinExistence type="predicted"/>
<keyword evidence="4" id="KW-1185">Reference proteome</keyword>
<evidence type="ECO:0000259" key="2">
    <source>
        <dbReference type="Pfam" id="PF10441"/>
    </source>
</evidence>